<gene>
    <name evidence="1" type="primary">AVEN_102128_1</name>
    <name evidence="1" type="ORF">TNIN_470321</name>
</gene>
<dbReference type="InterPro" id="IPR043502">
    <property type="entry name" value="DNA/RNA_pol_sf"/>
</dbReference>
<dbReference type="Proteomes" id="UP000886998">
    <property type="component" value="Unassembled WGS sequence"/>
</dbReference>
<dbReference type="EMBL" id="BMAV01011365">
    <property type="protein sequence ID" value="GFY57166.1"/>
    <property type="molecule type" value="Genomic_DNA"/>
</dbReference>
<name>A0A8X7C4R5_9ARAC</name>
<dbReference type="GO" id="GO:0071897">
    <property type="term" value="P:DNA biosynthetic process"/>
    <property type="evidence" value="ECO:0007669"/>
    <property type="project" value="UniProtKB-ARBA"/>
</dbReference>
<dbReference type="AlphaFoldDB" id="A0A8X7C4R5"/>
<dbReference type="PANTHER" id="PTHR47331">
    <property type="entry name" value="PHD-TYPE DOMAIN-CONTAINING PROTEIN"/>
    <property type="match status" value="1"/>
</dbReference>
<dbReference type="SUPFAM" id="SSF56672">
    <property type="entry name" value="DNA/RNA polymerases"/>
    <property type="match status" value="1"/>
</dbReference>
<keyword evidence="2" id="KW-1185">Reference proteome</keyword>
<dbReference type="PANTHER" id="PTHR47331:SF1">
    <property type="entry name" value="GAG-LIKE PROTEIN"/>
    <property type="match status" value="1"/>
</dbReference>
<accession>A0A8X7C4R5</accession>
<reference evidence="1" key="1">
    <citation type="submission" date="2020-08" db="EMBL/GenBank/DDBJ databases">
        <title>Multicomponent nature underlies the extraordinary mechanical properties of spider dragline silk.</title>
        <authorList>
            <person name="Kono N."/>
            <person name="Nakamura H."/>
            <person name="Mori M."/>
            <person name="Yoshida Y."/>
            <person name="Ohtoshi R."/>
            <person name="Malay A.D."/>
            <person name="Moran D.A.P."/>
            <person name="Tomita M."/>
            <person name="Numata K."/>
            <person name="Arakawa K."/>
        </authorList>
    </citation>
    <scope>NUCLEOTIDE SEQUENCE</scope>
</reference>
<sequence length="308" mass="35787">MTGQSKILSSGLVSMETLLGWKWSGKVPERVSSLNSSMMSTSLLVKEINVSEMWKLDFLRIQDTSEQKTKELYEVLVEHFFEDWQNNFFALKGLQVASRKLKAEKLYKEYGEVFKEGERDCIVEEIPEEEIASSCHYLPHRHVVKENNATKIRLVFNASSRQMGSPSLNDCDGNRLSFIELIPSIIARFCLHKFGITADIRNLYLQFSLHKKDRDFLRFLGHGEDEKLKNYRHHKVIFGISCSPFLLSSNIRYHLERKFDEARQGNRRYLEEIIRQGILSFYVDSCLTSIKTESALKQFIEVATEIIV</sequence>
<organism evidence="1 2">
    <name type="scientific">Trichonephila inaurata madagascariensis</name>
    <dbReference type="NCBI Taxonomy" id="2747483"/>
    <lineage>
        <taxon>Eukaryota</taxon>
        <taxon>Metazoa</taxon>
        <taxon>Ecdysozoa</taxon>
        <taxon>Arthropoda</taxon>
        <taxon>Chelicerata</taxon>
        <taxon>Arachnida</taxon>
        <taxon>Araneae</taxon>
        <taxon>Araneomorphae</taxon>
        <taxon>Entelegynae</taxon>
        <taxon>Araneoidea</taxon>
        <taxon>Nephilidae</taxon>
        <taxon>Trichonephila</taxon>
        <taxon>Trichonephila inaurata</taxon>
    </lineage>
</organism>
<evidence type="ECO:0000313" key="1">
    <source>
        <dbReference type="EMBL" id="GFY57166.1"/>
    </source>
</evidence>
<protein>
    <submittedName>
        <fullName evidence="1">Integrase catalytic domain-containing protein</fullName>
    </submittedName>
</protein>
<comment type="caution">
    <text evidence="1">The sequence shown here is derived from an EMBL/GenBank/DDBJ whole genome shotgun (WGS) entry which is preliminary data.</text>
</comment>
<evidence type="ECO:0000313" key="2">
    <source>
        <dbReference type="Proteomes" id="UP000886998"/>
    </source>
</evidence>
<proteinExistence type="predicted"/>
<dbReference type="OrthoDB" id="6433744at2759"/>